<dbReference type="PANTHER" id="PTHR43880">
    <property type="entry name" value="ALCOHOL DEHYDROGENASE"/>
    <property type="match status" value="1"/>
</dbReference>
<evidence type="ECO:0000313" key="6">
    <source>
        <dbReference type="Proteomes" id="UP001597400"/>
    </source>
</evidence>
<dbReference type="Proteomes" id="UP001597400">
    <property type="component" value="Unassembled WGS sequence"/>
</dbReference>
<feature type="domain" description="Enoyl reductase (ER)" evidence="4">
    <location>
        <begin position="37"/>
        <end position="390"/>
    </location>
</feature>
<dbReference type="EMBL" id="JBHUGS010000001">
    <property type="protein sequence ID" value="MFD1949710.1"/>
    <property type="molecule type" value="Genomic_DNA"/>
</dbReference>
<reference evidence="6" key="1">
    <citation type="journal article" date="2019" name="Int. J. Syst. Evol. Microbiol.">
        <title>The Global Catalogue of Microorganisms (GCM) 10K type strain sequencing project: providing services to taxonomists for standard genome sequencing and annotation.</title>
        <authorList>
            <consortium name="The Broad Institute Genomics Platform"/>
            <consortium name="The Broad Institute Genome Sequencing Center for Infectious Disease"/>
            <person name="Wu L."/>
            <person name="Ma J."/>
        </authorList>
    </citation>
    <scope>NUCLEOTIDE SEQUENCE [LARGE SCALE GENOMIC DNA]</scope>
    <source>
        <strain evidence="6">CGMCC 1.12702</strain>
    </source>
</reference>
<keyword evidence="2" id="KW-0862">Zinc</keyword>
<evidence type="ECO:0000256" key="1">
    <source>
        <dbReference type="ARBA" id="ARBA00022723"/>
    </source>
</evidence>
<evidence type="ECO:0000259" key="4">
    <source>
        <dbReference type="SMART" id="SM00829"/>
    </source>
</evidence>
<organism evidence="5 6">
    <name type="scientific">Sphingomonas arantia</name>
    <dbReference type="NCBI Taxonomy" id="1460676"/>
    <lineage>
        <taxon>Bacteria</taxon>
        <taxon>Pseudomonadati</taxon>
        <taxon>Pseudomonadota</taxon>
        <taxon>Alphaproteobacteria</taxon>
        <taxon>Sphingomonadales</taxon>
        <taxon>Sphingomonadaceae</taxon>
        <taxon>Sphingomonas</taxon>
    </lineage>
</organism>
<accession>A0ABW4TSR0</accession>
<dbReference type="InterPro" id="IPR036291">
    <property type="entry name" value="NAD(P)-bd_dom_sf"/>
</dbReference>
<keyword evidence="1" id="KW-0479">Metal-binding</keyword>
<sequence>MVLSAFPLADDPANGKECSMKIQAAVLRARGAAPPYADSKPLHIETLDLDPPGKGEVLVRIAAAGLCHSDLSVINGDRPRPLPMALGHEAAGIVEELCEDVNDLTIGDHVVMVFMPSCGHCLPCAEGRPALCAPGAAANGAGTLLGDGVRLHGEGGAVHHHLGVSAFASHAVVSRRSLVKVDKELPLHEAALFGCAVLTGVGAVVNTADVRAGQTVAVIGLGGVGLASVLGAIAAGAAHVIAVDLADDKLALASELGATAVVKAGPDAVDTVRALTGGGCDVVLEMAGSVRALESAVAMTRRGGTTVTAGLPPHNAKLAVNVMALVADERTLKGSYIGTCVPTRDIPRYVALYRAGRLPVDKLVSGYLRLDEINAGFDALQAGRAVRQIIRFDVDTPRVIAS</sequence>
<keyword evidence="6" id="KW-1185">Reference proteome</keyword>
<gene>
    <name evidence="5" type="ORF">ACFSGX_02870</name>
</gene>
<dbReference type="InterPro" id="IPR013149">
    <property type="entry name" value="ADH-like_C"/>
</dbReference>
<comment type="caution">
    <text evidence="5">The sequence shown here is derived from an EMBL/GenBank/DDBJ whole genome shotgun (WGS) entry which is preliminary data.</text>
</comment>
<dbReference type="Pfam" id="PF08240">
    <property type="entry name" value="ADH_N"/>
    <property type="match status" value="1"/>
</dbReference>
<name>A0ABW4TSR0_9SPHN</name>
<dbReference type="SMART" id="SM00829">
    <property type="entry name" value="PKS_ER"/>
    <property type="match status" value="1"/>
</dbReference>
<dbReference type="InterPro" id="IPR013154">
    <property type="entry name" value="ADH-like_N"/>
</dbReference>
<dbReference type="SUPFAM" id="SSF50129">
    <property type="entry name" value="GroES-like"/>
    <property type="match status" value="2"/>
</dbReference>
<dbReference type="Gene3D" id="3.40.50.720">
    <property type="entry name" value="NAD(P)-binding Rossmann-like Domain"/>
    <property type="match status" value="1"/>
</dbReference>
<evidence type="ECO:0000256" key="3">
    <source>
        <dbReference type="ARBA" id="ARBA00023027"/>
    </source>
</evidence>
<dbReference type="CDD" id="cd08281">
    <property type="entry name" value="liver_ADH_like1"/>
    <property type="match status" value="1"/>
</dbReference>
<evidence type="ECO:0000256" key="2">
    <source>
        <dbReference type="ARBA" id="ARBA00022833"/>
    </source>
</evidence>
<dbReference type="Gene3D" id="3.90.180.10">
    <property type="entry name" value="Medium-chain alcohol dehydrogenases, catalytic domain"/>
    <property type="match status" value="1"/>
</dbReference>
<dbReference type="Pfam" id="PF00107">
    <property type="entry name" value="ADH_zinc_N"/>
    <property type="match status" value="1"/>
</dbReference>
<dbReference type="InterPro" id="IPR020843">
    <property type="entry name" value="ER"/>
</dbReference>
<proteinExistence type="predicted"/>
<dbReference type="PANTHER" id="PTHR43880:SF12">
    <property type="entry name" value="ALCOHOL DEHYDROGENASE CLASS-3"/>
    <property type="match status" value="1"/>
</dbReference>
<keyword evidence="3" id="KW-0520">NAD</keyword>
<dbReference type="InterPro" id="IPR011032">
    <property type="entry name" value="GroES-like_sf"/>
</dbReference>
<dbReference type="SUPFAM" id="SSF51735">
    <property type="entry name" value="NAD(P)-binding Rossmann-fold domains"/>
    <property type="match status" value="1"/>
</dbReference>
<dbReference type="RefSeq" id="WP_380927325.1">
    <property type="nucleotide sequence ID" value="NZ_JBHUGS010000001.1"/>
</dbReference>
<evidence type="ECO:0000313" key="5">
    <source>
        <dbReference type="EMBL" id="MFD1949710.1"/>
    </source>
</evidence>
<protein>
    <submittedName>
        <fullName evidence="5">Zinc-dependent alcohol dehydrogenase family protein</fullName>
    </submittedName>
</protein>